<keyword evidence="2" id="KW-1185">Reference proteome</keyword>
<evidence type="ECO:0000313" key="1">
    <source>
        <dbReference type="EMBL" id="CAH6723040.1"/>
    </source>
</evidence>
<protein>
    <submittedName>
        <fullName evidence="1">Non-structural maintenance of chromosomes element 1 homolog</fullName>
    </submittedName>
</protein>
<dbReference type="Proteomes" id="UP001152531">
    <property type="component" value="Unassembled WGS sequence"/>
</dbReference>
<organism evidence="1 2">
    <name type="scientific">[Candida] jaroonii</name>
    <dbReference type="NCBI Taxonomy" id="467808"/>
    <lineage>
        <taxon>Eukaryota</taxon>
        <taxon>Fungi</taxon>
        <taxon>Dikarya</taxon>
        <taxon>Ascomycota</taxon>
        <taxon>Saccharomycotina</taxon>
        <taxon>Pichiomycetes</taxon>
        <taxon>Debaryomycetaceae</taxon>
        <taxon>Yamadazyma</taxon>
    </lineage>
</organism>
<accession>A0ACA9YDW1</accession>
<name>A0ACA9YDW1_9ASCO</name>
<sequence length="220" mass="25914">MNQSIVRIILTYVRSVKYISHDELKEKSDTVCKLYDEHVDMEDIIEEINHQLNRFSFKIDSNLNEITNQMCYSFINLKNEEQNDKDIYKQFTNFKESDILAIKGIIDLIFENNYSFNMDRLVNSLTQFGKSHQDAYVLVNKLISQGWLERIGGDIVVTVRLKLELRGYLEKFDLLICHQCNNIVTVGYIWEGKALHQRCLEIVRRREEVGEVRKIGLDVN</sequence>
<reference evidence="1" key="1">
    <citation type="submission" date="2022-06" db="EMBL/GenBank/DDBJ databases">
        <authorList>
            <person name="Legras J.-L."/>
            <person name="Devillers H."/>
            <person name="Grondin C."/>
        </authorList>
    </citation>
    <scope>NUCLEOTIDE SEQUENCE</scope>
    <source>
        <strain evidence="1">CLIB 1444</strain>
    </source>
</reference>
<evidence type="ECO:0000313" key="2">
    <source>
        <dbReference type="Proteomes" id="UP001152531"/>
    </source>
</evidence>
<proteinExistence type="predicted"/>
<gene>
    <name evidence="1" type="ORF">CLIB1444_12S02894</name>
</gene>
<dbReference type="EMBL" id="CALSDN010000012">
    <property type="protein sequence ID" value="CAH6723040.1"/>
    <property type="molecule type" value="Genomic_DNA"/>
</dbReference>
<comment type="caution">
    <text evidence="1">The sequence shown here is derived from an EMBL/GenBank/DDBJ whole genome shotgun (WGS) entry which is preliminary data.</text>
</comment>